<feature type="transmembrane region" description="Helical" evidence="1">
    <location>
        <begin position="40"/>
        <end position="62"/>
    </location>
</feature>
<comment type="caution">
    <text evidence="2">The sequence shown here is derived from an EMBL/GenBank/DDBJ whole genome shotgun (WGS) entry which is preliminary data.</text>
</comment>
<evidence type="ECO:0000313" key="3">
    <source>
        <dbReference type="Proteomes" id="UP000266673"/>
    </source>
</evidence>
<sequence length="88" mass="9959">MEKFLVDSSMVETTIKINALLALPDSLIKNKRWRDFRKKINLFSPSAHFGLILSISFNSWAISVPLFRSLSISVSVKVNCKELRCNSG</sequence>
<reference evidence="2 3" key="1">
    <citation type="submission" date="2018-06" db="EMBL/GenBank/DDBJ databases">
        <title>Comparative genomics reveals the genomic features of Rhizophagus irregularis, R. cerebriforme, R. diaphanum and Gigaspora rosea, and their symbiotic lifestyle signature.</title>
        <authorList>
            <person name="Morin E."/>
            <person name="San Clemente H."/>
            <person name="Chen E.C.H."/>
            <person name="De La Providencia I."/>
            <person name="Hainaut M."/>
            <person name="Kuo A."/>
            <person name="Kohler A."/>
            <person name="Murat C."/>
            <person name="Tang N."/>
            <person name="Roy S."/>
            <person name="Loubradou J."/>
            <person name="Henrissat B."/>
            <person name="Grigoriev I.V."/>
            <person name="Corradi N."/>
            <person name="Roux C."/>
            <person name="Martin F.M."/>
        </authorList>
    </citation>
    <scope>NUCLEOTIDE SEQUENCE [LARGE SCALE GENOMIC DNA]</scope>
    <source>
        <strain evidence="2 3">DAOM 194757</strain>
    </source>
</reference>
<dbReference type="Proteomes" id="UP000266673">
    <property type="component" value="Unassembled WGS sequence"/>
</dbReference>
<evidence type="ECO:0000256" key="1">
    <source>
        <dbReference type="SAM" id="Phobius"/>
    </source>
</evidence>
<keyword evidence="1" id="KW-1133">Transmembrane helix</keyword>
<accession>A0A397TU69</accession>
<keyword evidence="1" id="KW-0472">Membrane</keyword>
<protein>
    <submittedName>
        <fullName evidence="2">Uncharacterized protein</fullName>
    </submittedName>
</protein>
<dbReference type="AlphaFoldDB" id="A0A397TU69"/>
<name>A0A397TU69_9GLOM</name>
<gene>
    <name evidence="2" type="ORF">C2G38_2235090</name>
</gene>
<evidence type="ECO:0000313" key="2">
    <source>
        <dbReference type="EMBL" id="RIB00227.1"/>
    </source>
</evidence>
<organism evidence="2 3">
    <name type="scientific">Gigaspora rosea</name>
    <dbReference type="NCBI Taxonomy" id="44941"/>
    <lineage>
        <taxon>Eukaryota</taxon>
        <taxon>Fungi</taxon>
        <taxon>Fungi incertae sedis</taxon>
        <taxon>Mucoromycota</taxon>
        <taxon>Glomeromycotina</taxon>
        <taxon>Glomeromycetes</taxon>
        <taxon>Diversisporales</taxon>
        <taxon>Gigasporaceae</taxon>
        <taxon>Gigaspora</taxon>
    </lineage>
</organism>
<proteinExistence type="predicted"/>
<keyword evidence="1" id="KW-0812">Transmembrane</keyword>
<keyword evidence="3" id="KW-1185">Reference proteome</keyword>
<dbReference type="EMBL" id="QKWP01004792">
    <property type="protein sequence ID" value="RIB00227.1"/>
    <property type="molecule type" value="Genomic_DNA"/>
</dbReference>